<evidence type="ECO:0000256" key="4">
    <source>
        <dbReference type="ARBA" id="ARBA00022676"/>
    </source>
</evidence>
<evidence type="ECO:0000256" key="17">
    <source>
        <dbReference type="ARBA" id="ARBA00047509"/>
    </source>
</evidence>
<dbReference type="KEGG" id="hai:109389557"/>
<dbReference type="Pfam" id="PF00777">
    <property type="entry name" value="Glyco_transf_29"/>
    <property type="match status" value="1"/>
</dbReference>
<keyword evidence="9" id="KW-0333">Golgi apparatus</keyword>
<comment type="catalytic activity">
    <reaction evidence="15">
        <text>a ganglioside GA1 (d18:1(4E)) + CMP-N-acetyl-beta-neuraminate = a ganglioside GM1b (d18:1(4E)) + CMP + H(+)</text>
        <dbReference type="Rhea" id="RHEA:47560"/>
        <dbReference type="ChEBI" id="CHEBI:15378"/>
        <dbReference type="ChEBI" id="CHEBI:27938"/>
        <dbReference type="ChEBI" id="CHEBI:57812"/>
        <dbReference type="ChEBI" id="CHEBI:60377"/>
        <dbReference type="ChEBI" id="CHEBI:78568"/>
    </reaction>
    <physiologicalReaction direction="left-to-right" evidence="15">
        <dbReference type="Rhea" id="RHEA:47561"/>
    </physiologicalReaction>
</comment>
<dbReference type="GeneID" id="109389557"/>
<keyword evidence="8 18" id="KW-1133">Transmembrane helix</keyword>
<dbReference type="PANTHER" id="PTHR46032">
    <property type="entry name" value="ALPHA-2,3-SIALYLTRANSFERASE ST3GAL I ISOFORM X1"/>
    <property type="match status" value="1"/>
</dbReference>
<sequence length="314" mass="35273">MKCLWQIFVLWGFWGFIVWLMAPGLEWKPESEPQEKLTYSVPWHCNCLWFKFRKFGCPSGTLNYTLCHHTVREQNWFDACYEMMDDGIPDGGNGVHDPNAVFWWLGSGQHWAQSHPLSFLGLAHFPLSGPNPCPWPWLSAPPIFIVSAPDLQMELSPTQVFCPGMSSASELGEVWEKFFKVISGPSVRHSALHCGTCALVGNLKILRTSSLGHNVTQHSTVFRRALRRGQGAGRSRPVPRVLSVSGSLPRMNQAPVQGFKMVGNQTTGRFMCRRNAGAQGSWRQLLPLVLKLSGLAWTSDALSEEVMVWKPRHS</sequence>
<keyword evidence="7" id="KW-0735">Signal-anchor</keyword>
<organism evidence="19 20">
    <name type="scientific">Hipposideros armiger</name>
    <name type="common">Great Himalayan leaf-nosed bat</name>
    <dbReference type="NCBI Taxonomy" id="186990"/>
    <lineage>
        <taxon>Eukaryota</taxon>
        <taxon>Metazoa</taxon>
        <taxon>Chordata</taxon>
        <taxon>Craniata</taxon>
        <taxon>Vertebrata</taxon>
        <taxon>Euteleostomi</taxon>
        <taxon>Mammalia</taxon>
        <taxon>Eutheria</taxon>
        <taxon>Laurasiatheria</taxon>
        <taxon>Chiroptera</taxon>
        <taxon>Yinpterochiroptera</taxon>
        <taxon>Rhinolophoidea</taxon>
        <taxon>Hipposideridae</taxon>
        <taxon>Hipposideros</taxon>
    </lineage>
</organism>
<keyword evidence="6 18" id="KW-0812">Transmembrane</keyword>
<dbReference type="GO" id="GO:0003836">
    <property type="term" value="F:beta-galactoside (CMP) alpha-2,3-sialyltransferase activity"/>
    <property type="evidence" value="ECO:0007669"/>
    <property type="project" value="UniProtKB-EC"/>
</dbReference>
<comment type="catalytic activity">
    <reaction evidence="16">
        <text>a ganglioside GM1 (d18:1(4E)) + CMP-N-acetyl-beta-neuraminate = a ganglioside GD1a (d18:1(4E)) + CMP + H(+)</text>
        <dbReference type="Rhea" id="RHEA:18021"/>
        <dbReference type="ChEBI" id="CHEBI:15378"/>
        <dbReference type="ChEBI" id="CHEBI:57812"/>
        <dbReference type="ChEBI" id="CHEBI:60377"/>
        <dbReference type="ChEBI" id="CHEBI:77709"/>
        <dbReference type="ChEBI" id="CHEBI:78445"/>
        <dbReference type="EC" id="2.4.3.2"/>
    </reaction>
    <physiologicalReaction direction="left-to-right" evidence="16">
        <dbReference type="Rhea" id="RHEA:18022"/>
    </physiologicalReaction>
</comment>
<gene>
    <name evidence="20" type="primary">CUNH20orf173</name>
</gene>
<dbReference type="InterPro" id="IPR051757">
    <property type="entry name" value="Beta-gal_alpha2-3_sialyltrans"/>
</dbReference>
<evidence type="ECO:0000256" key="6">
    <source>
        <dbReference type="ARBA" id="ARBA00022692"/>
    </source>
</evidence>
<evidence type="ECO:0000256" key="18">
    <source>
        <dbReference type="SAM" id="Phobius"/>
    </source>
</evidence>
<evidence type="ECO:0000313" key="20">
    <source>
        <dbReference type="RefSeq" id="XP_019510715.1"/>
    </source>
</evidence>
<protein>
    <recommendedName>
        <fullName evidence="13">beta-D-galactosyl-(1-&gt;3)-N-acetyl-beta-D-galactosaminide alpha-2,3-sialyltransferase</fullName>
        <ecNumber evidence="13">2.4.3.2</ecNumber>
    </recommendedName>
    <alternativeName>
        <fullName evidence="14">Monosialoganglioside sialyltransferase</fullName>
    </alternativeName>
</protein>
<evidence type="ECO:0000313" key="19">
    <source>
        <dbReference type="Proteomes" id="UP000694851"/>
    </source>
</evidence>
<keyword evidence="4" id="KW-0328">Glycosyltransferase</keyword>
<evidence type="ECO:0000256" key="1">
    <source>
        <dbReference type="ARBA" id="ARBA00004323"/>
    </source>
</evidence>
<dbReference type="PANTHER" id="PTHR46032:SF7">
    <property type="entry name" value="RIKEN CDNA 6430550D23 GENE"/>
    <property type="match status" value="1"/>
</dbReference>
<dbReference type="GO" id="GO:0000139">
    <property type="term" value="C:Golgi membrane"/>
    <property type="evidence" value="ECO:0007669"/>
    <property type="project" value="UniProtKB-SubCell"/>
</dbReference>
<comment type="similarity">
    <text evidence="3">Belongs to the glycosyltransferase 29 family.</text>
</comment>
<evidence type="ECO:0000256" key="5">
    <source>
        <dbReference type="ARBA" id="ARBA00022679"/>
    </source>
</evidence>
<dbReference type="OrthoDB" id="9748577at2759"/>
<evidence type="ECO:0000256" key="13">
    <source>
        <dbReference type="ARBA" id="ARBA00039106"/>
    </source>
</evidence>
<evidence type="ECO:0000256" key="2">
    <source>
        <dbReference type="ARBA" id="ARBA00004934"/>
    </source>
</evidence>
<evidence type="ECO:0000256" key="8">
    <source>
        <dbReference type="ARBA" id="ARBA00022989"/>
    </source>
</evidence>
<evidence type="ECO:0000256" key="3">
    <source>
        <dbReference type="ARBA" id="ARBA00006003"/>
    </source>
</evidence>
<evidence type="ECO:0000256" key="16">
    <source>
        <dbReference type="ARBA" id="ARBA00043773"/>
    </source>
</evidence>
<evidence type="ECO:0000256" key="14">
    <source>
        <dbReference type="ARBA" id="ARBA00042990"/>
    </source>
</evidence>
<dbReference type="AlphaFoldDB" id="A0A8B7SFP7"/>
<accession>A0A8B7SFP7</accession>
<dbReference type="CTD" id="112471029"/>
<comment type="catalytic activity">
    <reaction evidence="17">
        <text>ganglioside GM1 (d18:1(4E)/18:0) + CMP-N-acetyl-beta-neuraminate = ganglioside GD1a (18:1(4E)/18:0) + CMP + H(+)</text>
        <dbReference type="Rhea" id="RHEA:48248"/>
        <dbReference type="ChEBI" id="CHEBI:15378"/>
        <dbReference type="ChEBI" id="CHEBI:57812"/>
        <dbReference type="ChEBI" id="CHEBI:60377"/>
        <dbReference type="ChEBI" id="CHEBI:73110"/>
        <dbReference type="ChEBI" id="CHEBI:90153"/>
    </reaction>
    <physiologicalReaction direction="left-to-right" evidence="17">
        <dbReference type="Rhea" id="RHEA:48249"/>
    </physiologicalReaction>
</comment>
<dbReference type="InterPro" id="IPR038578">
    <property type="entry name" value="GT29-like_sf"/>
</dbReference>
<comment type="pathway">
    <text evidence="2">Glycolipid biosynthesis.</text>
</comment>
<evidence type="ECO:0000256" key="9">
    <source>
        <dbReference type="ARBA" id="ARBA00023034"/>
    </source>
</evidence>
<evidence type="ECO:0000256" key="15">
    <source>
        <dbReference type="ARBA" id="ARBA00043673"/>
    </source>
</evidence>
<keyword evidence="10 18" id="KW-0472">Membrane</keyword>
<dbReference type="InterPro" id="IPR001675">
    <property type="entry name" value="Glyco_trans_29"/>
</dbReference>
<keyword evidence="19" id="KW-1185">Reference proteome</keyword>
<comment type="subcellular location">
    <subcellularLocation>
        <location evidence="1">Golgi apparatus membrane</location>
        <topology evidence="1">Single-pass type II membrane protein</topology>
    </subcellularLocation>
</comment>
<reference evidence="20" key="1">
    <citation type="submission" date="2025-08" db="UniProtKB">
        <authorList>
            <consortium name="RefSeq"/>
        </authorList>
    </citation>
    <scope>IDENTIFICATION</scope>
    <source>
        <tissue evidence="20">Muscle</tissue>
    </source>
</reference>
<keyword evidence="11" id="KW-0325">Glycoprotein</keyword>
<evidence type="ECO:0000256" key="11">
    <source>
        <dbReference type="ARBA" id="ARBA00023180"/>
    </source>
</evidence>
<dbReference type="Gene3D" id="3.90.1480.20">
    <property type="entry name" value="Glycosyl transferase family 29"/>
    <property type="match status" value="1"/>
</dbReference>
<dbReference type="RefSeq" id="XP_019510715.1">
    <property type="nucleotide sequence ID" value="XM_019655170.1"/>
</dbReference>
<comment type="catalytic activity">
    <reaction evidence="12">
        <text>a beta-D-galactosyl-(1-&gt;3)-N-acetyl-alpha-D-galactosaminyl derivative + CMP-N-acetyl-beta-neuraminate = an N-acetyl-alpha-neuraminyl-(2-&gt;3)-beta-D-galactosyl-(1-&gt;3)-N-acetyl-alpha-D-galactosaminyl derivative + CMP + H(+)</text>
        <dbReference type="Rhea" id="RHEA:21616"/>
        <dbReference type="ChEBI" id="CHEBI:15378"/>
        <dbReference type="ChEBI" id="CHEBI:57812"/>
        <dbReference type="ChEBI" id="CHEBI:60377"/>
        <dbReference type="ChEBI" id="CHEBI:133470"/>
        <dbReference type="ChEBI" id="CHEBI:139596"/>
        <dbReference type="EC" id="2.4.3.4"/>
    </reaction>
    <physiologicalReaction direction="left-to-right" evidence="12">
        <dbReference type="Rhea" id="RHEA:21617"/>
    </physiologicalReaction>
</comment>
<feature type="transmembrane region" description="Helical" evidence="18">
    <location>
        <begin position="7"/>
        <end position="25"/>
    </location>
</feature>
<name>A0A8B7SFP7_HIPAR</name>
<evidence type="ECO:0000256" key="12">
    <source>
        <dbReference type="ARBA" id="ARBA00036292"/>
    </source>
</evidence>
<dbReference type="EC" id="2.4.3.2" evidence="13"/>
<evidence type="ECO:0000256" key="7">
    <source>
        <dbReference type="ARBA" id="ARBA00022968"/>
    </source>
</evidence>
<dbReference type="GO" id="GO:0047288">
    <property type="term" value="F:beta-D-galactosyl-(1-&gt;3)-N-acetyl-beta-D-galactosaminide alpha-2,3- sialyltransferase"/>
    <property type="evidence" value="ECO:0007669"/>
    <property type="project" value="UniProtKB-EC"/>
</dbReference>
<keyword evidence="5" id="KW-0808">Transferase</keyword>
<dbReference type="GO" id="GO:0097503">
    <property type="term" value="P:sialylation"/>
    <property type="evidence" value="ECO:0007669"/>
    <property type="project" value="TreeGrafter"/>
</dbReference>
<evidence type="ECO:0000256" key="10">
    <source>
        <dbReference type="ARBA" id="ARBA00023136"/>
    </source>
</evidence>
<dbReference type="Proteomes" id="UP000694851">
    <property type="component" value="Unplaced"/>
</dbReference>
<proteinExistence type="inferred from homology"/>